<feature type="domain" description="Periplasmic binding protein" evidence="5">
    <location>
        <begin position="31"/>
        <end position="278"/>
    </location>
</feature>
<evidence type="ECO:0000256" key="1">
    <source>
        <dbReference type="ARBA" id="ARBA00004196"/>
    </source>
</evidence>
<sequence length="318" mass="34536">MKWKHLLAAGVLGASTAMSGAAFAQGKTITIGVSVPAADHGWTGGIDYFAQQAVARLQKTYPNLKFVLATAGDPGKQASDLEDMVATRNIDALVILPTESDPLTGPIKRVKDAGKFVTVVDRKLSQEGIEDLYVAGDNPNFGRVAGEYFKSKLPNGGNIVILRGMPLPIDNERVDAFQDAIKGTNVKVLGIQYANWNRDDGFKVMQDFLSRFPKIDAVWAQDDDTALGAIEAIRQAKRDKDMWIVGGAGMKQMIKRVMDKDTLVPADVAYDPGMIATAIELTALKFEAGIPVQGRFILRSPLITPENAQVFYHPDSPF</sequence>
<evidence type="ECO:0000256" key="4">
    <source>
        <dbReference type="SAM" id="SignalP"/>
    </source>
</evidence>
<accession>A0A1H9KWQ3</accession>
<dbReference type="PANTHER" id="PTHR46847">
    <property type="entry name" value="D-ALLOSE-BINDING PERIPLASMIC PROTEIN-RELATED"/>
    <property type="match status" value="1"/>
</dbReference>
<name>A0A1H9KWQ3_9HYPH</name>
<evidence type="ECO:0000256" key="3">
    <source>
        <dbReference type="ARBA" id="ARBA00022729"/>
    </source>
</evidence>
<comment type="subcellular location">
    <subcellularLocation>
        <location evidence="1">Cell envelope</location>
    </subcellularLocation>
</comment>
<feature type="chain" id="PRO_5011594225" evidence="4">
    <location>
        <begin position="25"/>
        <end position="318"/>
    </location>
</feature>
<dbReference type="InterPro" id="IPR028082">
    <property type="entry name" value="Peripla_BP_I"/>
</dbReference>
<comment type="similarity">
    <text evidence="2">Belongs to the bacterial solute-binding protein 2 family.</text>
</comment>
<dbReference type="GO" id="GO:0030246">
    <property type="term" value="F:carbohydrate binding"/>
    <property type="evidence" value="ECO:0007669"/>
    <property type="project" value="UniProtKB-ARBA"/>
</dbReference>
<dbReference type="CDD" id="cd06311">
    <property type="entry name" value="PBP1_ABC_sugar_binding-like"/>
    <property type="match status" value="1"/>
</dbReference>
<evidence type="ECO:0000313" key="7">
    <source>
        <dbReference type="Proteomes" id="UP000199647"/>
    </source>
</evidence>
<dbReference type="OrthoDB" id="9805127at2"/>
<organism evidence="6 7">
    <name type="scientific">Faunimonas pinastri</name>
    <dbReference type="NCBI Taxonomy" id="1855383"/>
    <lineage>
        <taxon>Bacteria</taxon>
        <taxon>Pseudomonadati</taxon>
        <taxon>Pseudomonadota</taxon>
        <taxon>Alphaproteobacteria</taxon>
        <taxon>Hyphomicrobiales</taxon>
        <taxon>Afifellaceae</taxon>
        <taxon>Faunimonas</taxon>
    </lineage>
</organism>
<dbReference type="RefSeq" id="WP_092497531.1">
    <property type="nucleotide sequence ID" value="NZ_FOFG01000010.1"/>
</dbReference>
<proteinExistence type="inferred from homology"/>
<dbReference type="InterPro" id="IPR025997">
    <property type="entry name" value="SBP_2_dom"/>
</dbReference>
<dbReference type="GO" id="GO:0030313">
    <property type="term" value="C:cell envelope"/>
    <property type="evidence" value="ECO:0007669"/>
    <property type="project" value="UniProtKB-SubCell"/>
</dbReference>
<gene>
    <name evidence="6" type="ORF">SAMN05216548_110114</name>
</gene>
<evidence type="ECO:0000313" key="6">
    <source>
        <dbReference type="EMBL" id="SER03590.1"/>
    </source>
</evidence>
<keyword evidence="3 4" id="KW-0732">Signal</keyword>
<dbReference type="Gene3D" id="3.40.50.2300">
    <property type="match status" value="2"/>
</dbReference>
<dbReference type="SUPFAM" id="SSF53822">
    <property type="entry name" value="Periplasmic binding protein-like I"/>
    <property type="match status" value="1"/>
</dbReference>
<keyword evidence="7" id="KW-1185">Reference proteome</keyword>
<dbReference type="EMBL" id="FOFG01000010">
    <property type="protein sequence ID" value="SER03590.1"/>
    <property type="molecule type" value="Genomic_DNA"/>
</dbReference>
<evidence type="ECO:0000259" key="5">
    <source>
        <dbReference type="Pfam" id="PF13407"/>
    </source>
</evidence>
<dbReference type="Proteomes" id="UP000199647">
    <property type="component" value="Unassembled WGS sequence"/>
</dbReference>
<dbReference type="Pfam" id="PF13407">
    <property type="entry name" value="Peripla_BP_4"/>
    <property type="match status" value="1"/>
</dbReference>
<protein>
    <submittedName>
        <fullName evidence="6">Monosaccharide ABC transporter substrate-binding protein, CUT2 family</fullName>
    </submittedName>
</protein>
<dbReference type="AlphaFoldDB" id="A0A1H9KWQ3"/>
<evidence type="ECO:0000256" key="2">
    <source>
        <dbReference type="ARBA" id="ARBA00007639"/>
    </source>
</evidence>
<reference evidence="6 7" key="1">
    <citation type="submission" date="2016-10" db="EMBL/GenBank/DDBJ databases">
        <authorList>
            <person name="de Groot N.N."/>
        </authorList>
    </citation>
    <scope>NUCLEOTIDE SEQUENCE [LARGE SCALE GENOMIC DNA]</scope>
    <source>
        <strain evidence="6 7">A52C2</strain>
    </source>
</reference>
<dbReference type="PANTHER" id="PTHR46847:SF3">
    <property type="entry name" value="GALACTOFURANOSE-BINDING PROTEIN YTFQ"/>
    <property type="match status" value="1"/>
</dbReference>
<feature type="signal peptide" evidence="4">
    <location>
        <begin position="1"/>
        <end position="24"/>
    </location>
</feature>
<dbReference type="STRING" id="1855383.SAMN05216548_110114"/>